<organism evidence="1">
    <name type="scientific">Gordonia sp. MP11Mi</name>
    <dbReference type="NCBI Taxonomy" id="3022769"/>
    <lineage>
        <taxon>Bacteria</taxon>
        <taxon>Bacillati</taxon>
        <taxon>Actinomycetota</taxon>
        <taxon>Actinomycetes</taxon>
        <taxon>Mycobacteriales</taxon>
        <taxon>Gordoniaceae</taxon>
        <taxon>Gordonia</taxon>
    </lineage>
</organism>
<reference evidence="1" key="1">
    <citation type="submission" date="2023-06" db="EMBL/GenBank/DDBJ databases">
        <title>Gordonia sp. nov. and Pseudochrobactrum sp. nov., two species isolated from the burying beetle Nicrophorus vespilloides.</title>
        <authorList>
            <person name="Poehlein A."/>
            <person name="Guzman J."/>
            <person name="Daniel R."/>
            <person name="Vilcinskas A."/>
        </authorList>
    </citation>
    <scope>NUCLEOTIDE SEQUENCE</scope>
    <source>
        <strain evidence="1">MP11Mi</strain>
    </source>
</reference>
<proteinExistence type="predicted"/>
<protein>
    <submittedName>
        <fullName evidence="1">Uncharacterized protein</fullName>
    </submittedName>
</protein>
<dbReference type="RefSeq" id="WP_420041561.1">
    <property type="nucleotide sequence ID" value="NZ_CP128986.1"/>
</dbReference>
<gene>
    <name evidence="1" type="ORF">MP11Mi_14020</name>
</gene>
<name>A0AA97CUM2_9ACTN</name>
<dbReference type="EMBL" id="CP128986">
    <property type="protein sequence ID" value="WOC12317.1"/>
    <property type="molecule type" value="Genomic_DNA"/>
</dbReference>
<accession>A0AA97CUM2</accession>
<sequence>MSSNQRRSLFGRRPQQDRATSAQLAALTDAFFACESAMGQVAPAVRAARSVSADSIPSAEWNAVRDQYDAVISQYLTVTAESSPEATPAAVDACLRGFGQVSATLERFSASHSRALAAGHAAIAGAEQADRDARVTATNALAALDAAPPEHVGLSSVRAGADRLAQDLSAFEAASGVADRQRTGEAVVAAAQNVQQLLAQAPGLAADADRTIRSLDTRMDAVSTRLDKIPDVVSALLREFSSECSADLMSTPDEVRADLAAAATELGRARSRLAGAPDESLAAAEDARTRLAHADEALDRAFDRLADLREVRRDPVEASAQVRFRVRDAQHFALGHGLERDWGSVLDAQSDRIDRAGTTLERIHPDYWSYLTQLRAVDRRITEIIGRMRDAVARP</sequence>
<dbReference type="AlphaFoldDB" id="A0AA97CUM2"/>
<evidence type="ECO:0000313" key="1">
    <source>
        <dbReference type="EMBL" id="WOC12317.1"/>
    </source>
</evidence>